<organism evidence="1 2">
    <name type="scientific">Anopheles arabiensis</name>
    <name type="common">Mosquito</name>
    <dbReference type="NCBI Taxonomy" id="7173"/>
    <lineage>
        <taxon>Eukaryota</taxon>
        <taxon>Metazoa</taxon>
        <taxon>Ecdysozoa</taxon>
        <taxon>Arthropoda</taxon>
        <taxon>Hexapoda</taxon>
        <taxon>Insecta</taxon>
        <taxon>Pterygota</taxon>
        <taxon>Neoptera</taxon>
        <taxon>Endopterygota</taxon>
        <taxon>Diptera</taxon>
        <taxon>Nematocera</taxon>
        <taxon>Culicoidea</taxon>
        <taxon>Culicidae</taxon>
        <taxon>Anophelinae</taxon>
        <taxon>Anopheles</taxon>
    </lineage>
</organism>
<sequence>MLLLFRTQRVLSYCAPNRNVRHNGAPCHPKR</sequence>
<dbReference type="VEuPathDB" id="VectorBase:AARA014251"/>
<protein>
    <submittedName>
        <fullName evidence="1">Uncharacterized protein</fullName>
    </submittedName>
</protein>
<proteinExistence type="predicted"/>
<keyword evidence="2" id="KW-1185">Reference proteome</keyword>
<dbReference type="EnsemblMetazoa" id="AARA014251-RA">
    <property type="protein sequence ID" value="AARA014251-PA"/>
    <property type="gene ID" value="AARA014251"/>
</dbReference>
<dbReference type="EMBL" id="APCN01001877">
    <property type="status" value="NOT_ANNOTATED_CDS"/>
    <property type="molecule type" value="Genomic_DNA"/>
</dbReference>
<dbReference type="AlphaFoldDB" id="A0A182IFI4"/>
<accession>A0A182IFI4</accession>
<evidence type="ECO:0000313" key="1">
    <source>
        <dbReference type="EnsemblMetazoa" id="AARA014251-PA"/>
    </source>
</evidence>
<reference evidence="1" key="1">
    <citation type="submission" date="2022-08" db="UniProtKB">
        <authorList>
            <consortium name="EnsemblMetazoa"/>
        </authorList>
    </citation>
    <scope>IDENTIFICATION</scope>
    <source>
        <strain evidence="1">Dongola</strain>
    </source>
</reference>
<dbReference type="Proteomes" id="UP000075840">
    <property type="component" value="Unassembled WGS sequence"/>
</dbReference>
<evidence type="ECO:0000313" key="2">
    <source>
        <dbReference type="Proteomes" id="UP000075840"/>
    </source>
</evidence>
<name>A0A182IFI4_ANOAR</name>